<dbReference type="Gene3D" id="2.60.40.2020">
    <property type="match status" value="1"/>
</dbReference>
<dbReference type="PANTHER" id="PTHR36530:SF1">
    <property type="entry name" value="AMOEBIASIN-1"/>
    <property type="match status" value="1"/>
</dbReference>
<feature type="domain" description="Proteinase inhibitor I42 chagasin" evidence="4">
    <location>
        <begin position="38"/>
        <end position="125"/>
    </location>
</feature>
<evidence type="ECO:0000313" key="5">
    <source>
        <dbReference type="EMBL" id="SEQ26639.1"/>
    </source>
</evidence>
<dbReference type="InterPro" id="IPR018990">
    <property type="entry name" value="Prot_inh_I42_chagasin"/>
</dbReference>
<keyword evidence="3" id="KW-0732">Signal</keyword>
<feature type="signal peptide" evidence="3">
    <location>
        <begin position="1"/>
        <end position="22"/>
    </location>
</feature>
<evidence type="ECO:0000313" key="6">
    <source>
        <dbReference type="Proteomes" id="UP000198512"/>
    </source>
</evidence>
<comment type="caution">
    <text evidence="5">The sequence shown here is derived from an EMBL/GenBank/DDBJ whole genome shotgun (WGS) entry which is preliminary data.</text>
</comment>
<accession>A0ABY1B9C4</accession>
<dbReference type="Proteomes" id="UP000198512">
    <property type="component" value="Unassembled WGS sequence"/>
</dbReference>
<protein>
    <submittedName>
        <fullName evidence="5">Inhibitor of cysteine peptidase</fullName>
    </submittedName>
</protein>
<keyword evidence="1" id="KW-0646">Protease inhibitor</keyword>
<organism evidence="5 6">
    <name type="scientific">Pseudomonas cuatrocienegasensis</name>
    <dbReference type="NCBI Taxonomy" id="543360"/>
    <lineage>
        <taxon>Bacteria</taxon>
        <taxon>Pseudomonadati</taxon>
        <taxon>Pseudomonadota</taxon>
        <taxon>Gammaproteobacteria</taxon>
        <taxon>Pseudomonadales</taxon>
        <taxon>Pseudomonadaceae</taxon>
        <taxon>Pseudomonas</taxon>
    </lineage>
</organism>
<feature type="chain" id="PRO_5045384864" evidence="3">
    <location>
        <begin position="23"/>
        <end position="130"/>
    </location>
</feature>
<reference evidence="5 6" key="1">
    <citation type="submission" date="2016-10" db="EMBL/GenBank/DDBJ databases">
        <authorList>
            <person name="Varghese N."/>
            <person name="Submissions S."/>
        </authorList>
    </citation>
    <scope>NUCLEOTIDE SEQUENCE [LARGE SCALE GENOMIC DNA]</scope>
    <source>
        <strain evidence="5 6">CIP 109853</strain>
    </source>
</reference>
<keyword evidence="2" id="KW-0789">Thiol protease inhibitor</keyword>
<keyword evidence="6" id="KW-1185">Reference proteome</keyword>
<dbReference type="InterPro" id="IPR052781">
    <property type="entry name" value="Cys_protease_inhibitor_I42"/>
</dbReference>
<evidence type="ECO:0000259" key="4">
    <source>
        <dbReference type="Pfam" id="PF09394"/>
    </source>
</evidence>
<evidence type="ECO:0000256" key="2">
    <source>
        <dbReference type="ARBA" id="ARBA00022704"/>
    </source>
</evidence>
<proteinExistence type="predicted"/>
<name>A0ABY1B9C4_9PSED</name>
<dbReference type="Pfam" id="PF09394">
    <property type="entry name" value="Inhibitor_I42"/>
    <property type="match status" value="1"/>
</dbReference>
<dbReference type="PANTHER" id="PTHR36530">
    <property type="entry name" value="INHIBITOR OF CYSTEINE PEPTIDASE"/>
    <property type="match status" value="1"/>
</dbReference>
<sequence length="130" mass="13961">MFAAHRLLLPCALLLLAGCAHKADSFSLQKQSQCPLALHAGQTLILSLPSNPTTGFRWITREAAPGHLQSLGPEVYSNPEDAGLIGSGGISTWRYQATEAGSGRLRLTYERPWETGVAPAEVFECALTVK</sequence>
<dbReference type="PROSITE" id="PS51257">
    <property type="entry name" value="PROKAR_LIPOPROTEIN"/>
    <property type="match status" value="1"/>
</dbReference>
<evidence type="ECO:0000256" key="3">
    <source>
        <dbReference type="SAM" id="SignalP"/>
    </source>
</evidence>
<dbReference type="RefSeq" id="WP_069520695.1">
    <property type="nucleotide sequence ID" value="NZ_FOFP01000004.1"/>
</dbReference>
<evidence type="ECO:0000256" key="1">
    <source>
        <dbReference type="ARBA" id="ARBA00022690"/>
    </source>
</evidence>
<dbReference type="EMBL" id="FOFP01000004">
    <property type="protein sequence ID" value="SEQ26639.1"/>
    <property type="molecule type" value="Genomic_DNA"/>
</dbReference>
<dbReference type="InterPro" id="IPR036331">
    <property type="entry name" value="Chagasin-like_sf"/>
</dbReference>
<dbReference type="SUPFAM" id="SSF141066">
    <property type="entry name" value="ICP-like"/>
    <property type="match status" value="1"/>
</dbReference>
<gene>
    <name evidence="5" type="ORF">SAMN05216600_104277</name>
</gene>